<name>U9UXB1_RHIID</name>
<sequence length="111" mass="13269">MINFSITNTYKNFTKTTITREPPCQTGQVTSSFLGSQLFYNYSNPAFTHFRSRPGCKVSRDKLDLRGYYYWTSHISIYIAKQKKYRERDTCYDKLFRLFRFMISPPKYAPK</sequence>
<dbReference type="AlphaFoldDB" id="U9UXB1"/>
<protein>
    <submittedName>
        <fullName evidence="1">Uncharacterized protein</fullName>
    </submittedName>
</protein>
<evidence type="ECO:0000313" key="1">
    <source>
        <dbReference type="EMBL" id="ESA20241.1"/>
    </source>
</evidence>
<gene>
    <name evidence="1" type="ORF">GLOINDRAFT_18729</name>
</gene>
<organism evidence="1">
    <name type="scientific">Rhizophagus irregularis (strain DAOM 181602 / DAOM 197198 / MUCL 43194)</name>
    <name type="common">Arbuscular mycorrhizal fungus</name>
    <name type="synonym">Glomus intraradices</name>
    <dbReference type="NCBI Taxonomy" id="747089"/>
    <lineage>
        <taxon>Eukaryota</taxon>
        <taxon>Fungi</taxon>
        <taxon>Fungi incertae sedis</taxon>
        <taxon>Mucoromycota</taxon>
        <taxon>Glomeromycotina</taxon>
        <taxon>Glomeromycetes</taxon>
        <taxon>Glomerales</taxon>
        <taxon>Glomeraceae</taxon>
        <taxon>Rhizophagus</taxon>
    </lineage>
</organism>
<dbReference type="EMBL" id="KI277506">
    <property type="protein sequence ID" value="ESA20241.1"/>
    <property type="molecule type" value="Genomic_DNA"/>
</dbReference>
<dbReference type="HOGENOM" id="CLU_2159712_0_0_1"/>
<reference evidence="1" key="1">
    <citation type="submission" date="2013-07" db="EMBL/GenBank/DDBJ databases">
        <title>The genome of an arbuscular mycorrhizal fungus provides insights into the evolution of the oldest plant symbiosis.</title>
        <authorList>
            <consortium name="DOE Joint Genome Institute"/>
            <person name="Tisserant E."/>
            <person name="Malbreil M."/>
            <person name="Kuo A."/>
            <person name="Kohler A."/>
            <person name="Symeonidi A."/>
            <person name="Balestrini R."/>
            <person name="Charron P."/>
            <person name="Duensing N."/>
            <person name="Frei-dit-Frey N."/>
            <person name="Gianinazzi-Pearson V."/>
            <person name="Gilbert B."/>
            <person name="Handa Y."/>
            <person name="Hijri M."/>
            <person name="Kaul R."/>
            <person name="Kawaguchi M."/>
            <person name="Krajinski F."/>
            <person name="Lammers P."/>
            <person name="Lapierre D."/>
            <person name="Masclaux F.G."/>
            <person name="Murat C."/>
            <person name="Morin E."/>
            <person name="Ndikumana S."/>
            <person name="Pagni M."/>
            <person name="Petitpierre D."/>
            <person name="Requena N."/>
            <person name="Rosikiewicz P."/>
            <person name="Riley R."/>
            <person name="Saito K."/>
            <person name="San Clemente H."/>
            <person name="Shapiro H."/>
            <person name="van Tuinen D."/>
            <person name="Becard G."/>
            <person name="Bonfante P."/>
            <person name="Paszkowski U."/>
            <person name="Shachar-Hill Y."/>
            <person name="Young J.P."/>
            <person name="Sanders I.R."/>
            <person name="Henrissat B."/>
            <person name="Rensing S.A."/>
            <person name="Grigoriev I.V."/>
            <person name="Corradi N."/>
            <person name="Roux C."/>
            <person name="Martin F."/>
        </authorList>
    </citation>
    <scope>NUCLEOTIDE SEQUENCE</scope>
    <source>
        <strain evidence="1">DAOM 197198</strain>
    </source>
</reference>
<proteinExistence type="predicted"/>
<accession>U9UXB1</accession>